<dbReference type="Pfam" id="PF01399">
    <property type="entry name" value="PCI"/>
    <property type="match status" value="1"/>
</dbReference>
<keyword evidence="3" id="KW-1185">Reference proteome</keyword>
<dbReference type="GO" id="GO:0006368">
    <property type="term" value="P:transcription elongation by RNA polymerase II"/>
    <property type="evidence" value="ECO:0007669"/>
    <property type="project" value="TreeGrafter"/>
</dbReference>
<dbReference type="GO" id="GO:0016973">
    <property type="term" value="P:poly(A)+ mRNA export from nucleus"/>
    <property type="evidence" value="ECO:0007669"/>
    <property type="project" value="TreeGrafter"/>
</dbReference>
<dbReference type="OrthoDB" id="5404651at2759"/>
<dbReference type="InterPro" id="IPR045114">
    <property type="entry name" value="Csn12-like"/>
</dbReference>
<proteinExistence type="predicted"/>
<dbReference type="Gene3D" id="1.10.10.10">
    <property type="entry name" value="Winged helix-like DNA-binding domain superfamily/Winged helix DNA-binding domain"/>
    <property type="match status" value="1"/>
</dbReference>
<dbReference type="PANTHER" id="PTHR12732">
    <property type="entry name" value="UNCHARACTERIZED PROTEASOME COMPONENT REGION PCI-CONTAINING"/>
    <property type="match status" value="1"/>
</dbReference>
<dbReference type="PANTHER" id="PTHR12732:SF8">
    <property type="entry name" value="NUCLEAR MRNA EXPORT PROTEIN THP1"/>
    <property type="match status" value="1"/>
</dbReference>
<reference evidence="2" key="1">
    <citation type="submission" date="2022-07" db="EMBL/GenBank/DDBJ databases">
        <title>Phylogenomic reconstructions and comparative analyses of Kickxellomycotina fungi.</title>
        <authorList>
            <person name="Reynolds N.K."/>
            <person name="Stajich J.E."/>
            <person name="Barry K."/>
            <person name="Grigoriev I.V."/>
            <person name="Crous P."/>
            <person name="Smith M.E."/>
        </authorList>
    </citation>
    <scope>NUCLEOTIDE SEQUENCE</scope>
    <source>
        <strain evidence="2">NRRL 1565</strain>
    </source>
</reference>
<sequence>MDEDVNPVASAFVNSAQEAFMFENGEALAKLFVFNEQTVDILGSKLSTVDDFDQYVIIVSDPIFAQFTATYLRFVRDKPSQSPEDSHKILCKTTELFIAILNSVQGPWLLPVVRSIALAQCASAQTVHSLTGDSGAFTQSASLLLRLLIDLLSDNSPIESSKKLGALFVAGLLLRISLRTNAAPGAYASKALEVKSLWDTPAFSRRDRASYSFWLGRYYLVCYYVDLAREQLEYAFNACPGWHYHNKRVILRHLFVANMIRGRLPSVRLLEKYDMEPVYGELVQHFRKGNLAGFQQALADNMDLFRSQGNFLILLERTKLLIYRNVLQRLRQIVGRSERSKVISYRDMLAAFRVASQDPEMDVFEMESILSSLISQKIVRGFMFHHQKSLNLSQKDPFPSIMNAGKFMRR</sequence>
<accession>A0A9W8LUS9</accession>
<dbReference type="InterPro" id="IPR000717">
    <property type="entry name" value="PCI_dom"/>
</dbReference>
<dbReference type="EMBL" id="JANBUO010000164">
    <property type="protein sequence ID" value="KAJ2806735.1"/>
    <property type="molecule type" value="Genomic_DNA"/>
</dbReference>
<evidence type="ECO:0000313" key="3">
    <source>
        <dbReference type="Proteomes" id="UP001140094"/>
    </source>
</evidence>
<dbReference type="AlphaFoldDB" id="A0A9W8LUS9"/>
<dbReference type="GO" id="GO:0003723">
    <property type="term" value="F:RNA binding"/>
    <property type="evidence" value="ECO:0007669"/>
    <property type="project" value="InterPro"/>
</dbReference>
<comment type="caution">
    <text evidence="2">The sequence shown here is derived from an EMBL/GenBank/DDBJ whole genome shotgun (WGS) entry which is preliminary data.</text>
</comment>
<dbReference type="GO" id="GO:0070390">
    <property type="term" value="C:transcription export complex 2"/>
    <property type="evidence" value="ECO:0007669"/>
    <property type="project" value="TreeGrafter"/>
</dbReference>
<evidence type="ECO:0000313" key="2">
    <source>
        <dbReference type="EMBL" id="KAJ2806735.1"/>
    </source>
</evidence>
<dbReference type="PROSITE" id="PS50250">
    <property type="entry name" value="PCI"/>
    <property type="match status" value="1"/>
</dbReference>
<feature type="domain" description="PCI" evidence="1">
    <location>
        <begin position="209"/>
        <end position="397"/>
    </location>
</feature>
<dbReference type="SMART" id="SM00753">
    <property type="entry name" value="PAM"/>
    <property type="match status" value="1"/>
</dbReference>
<evidence type="ECO:0000259" key="1">
    <source>
        <dbReference type="PROSITE" id="PS50250"/>
    </source>
</evidence>
<dbReference type="Proteomes" id="UP001140094">
    <property type="component" value="Unassembled WGS sequence"/>
</dbReference>
<name>A0A9W8LUS9_9FUNG</name>
<gene>
    <name evidence="2" type="ORF">H4R20_001573</name>
</gene>
<dbReference type="InterPro" id="IPR036388">
    <property type="entry name" value="WH-like_DNA-bd_sf"/>
</dbReference>
<protein>
    <recommendedName>
        <fullName evidence="1">PCI domain-containing protein</fullName>
    </recommendedName>
</protein>
<organism evidence="2 3">
    <name type="scientific">Coemansia guatemalensis</name>
    <dbReference type="NCBI Taxonomy" id="2761395"/>
    <lineage>
        <taxon>Eukaryota</taxon>
        <taxon>Fungi</taxon>
        <taxon>Fungi incertae sedis</taxon>
        <taxon>Zoopagomycota</taxon>
        <taxon>Kickxellomycotina</taxon>
        <taxon>Kickxellomycetes</taxon>
        <taxon>Kickxellales</taxon>
        <taxon>Kickxellaceae</taxon>
        <taxon>Coemansia</taxon>
    </lineage>
</organism>
<dbReference type="GO" id="GO:0000973">
    <property type="term" value="P:post-transcriptional tethering of RNA polymerase II gene DNA at nuclear periphery"/>
    <property type="evidence" value="ECO:0007669"/>
    <property type="project" value="TreeGrafter"/>
</dbReference>
<dbReference type="GO" id="GO:0003690">
    <property type="term" value="F:double-stranded DNA binding"/>
    <property type="evidence" value="ECO:0007669"/>
    <property type="project" value="InterPro"/>
</dbReference>